<protein>
    <submittedName>
        <fullName evidence="3">Glycoside hydrolase family 88 protein</fullName>
    </submittedName>
</protein>
<feature type="signal peptide" evidence="2">
    <location>
        <begin position="1"/>
        <end position="26"/>
    </location>
</feature>
<dbReference type="GO" id="GO:0005975">
    <property type="term" value="P:carbohydrate metabolic process"/>
    <property type="evidence" value="ECO:0007669"/>
    <property type="project" value="InterPro"/>
</dbReference>
<dbReference type="InterPro" id="IPR008928">
    <property type="entry name" value="6-hairpin_glycosidase_sf"/>
</dbReference>
<organism evidence="3 4">
    <name type="scientific">Candidatus Cryptobacteroides merdipullorum</name>
    <dbReference type="NCBI Taxonomy" id="2840771"/>
    <lineage>
        <taxon>Bacteria</taxon>
        <taxon>Pseudomonadati</taxon>
        <taxon>Bacteroidota</taxon>
        <taxon>Bacteroidia</taxon>
        <taxon>Bacteroidales</taxon>
        <taxon>Candidatus Cryptobacteroides</taxon>
    </lineage>
</organism>
<keyword evidence="2" id="KW-0732">Signal</keyword>
<dbReference type="Gene3D" id="1.50.10.10">
    <property type="match status" value="1"/>
</dbReference>
<evidence type="ECO:0000256" key="1">
    <source>
        <dbReference type="ARBA" id="ARBA00022801"/>
    </source>
</evidence>
<dbReference type="GO" id="GO:0016787">
    <property type="term" value="F:hydrolase activity"/>
    <property type="evidence" value="ECO:0007669"/>
    <property type="project" value="UniProtKB-KW"/>
</dbReference>
<dbReference type="Proteomes" id="UP000886881">
    <property type="component" value="Unassembled WGS sequence"/>
</dbReference>
<dbReference type="PROSITE" id="PS51257">
    <property type="entry name" value="PROKAR_LIPOPROTEIN"/>
    <property type="match status" value="1"/>
</dbReference>
<evidence type="ECO:0000313" key="3">
    <source>
        <dbReference type="EMBL" id="HIT46948.1"/>
    </source>
</evidence>
<dbReference type="EMBL" id="DVLC01000071">
    <property type="protein sequence ID" value="HIT46948.1"/>
    <property type="molecule type" value="Genomic_DNA"/>
</dbReference>
<dbReference type="Pfam" id="PF07470">
    <property type="entry name" value="Glyco_hydro_88"/>
    <property type="match status" value="1"/>
</dbReference>
<dbReference type="PANTHER" id="PTHR33886:SF8">
    <property type="entry name" value="UNSATURATED RHAMNOGALACTURONAN HYDROLASE (EUROFUNG)"/>
    <property type="match status" value="1"/>
</dbReference>
<reference evidence="3" key="1">
    <citation type="submission" date="2020-10" db="EMBL/GenBank/DDBJ databases">
        <authorList>
            <person name="Gilroy R."/>
        </authorList>
    </citation>
    <scope>NUCLEOTIDE SEQUENCE</scope>
    <source>
        <strain evidence="3">ChiHecec2B26-709</strain>
    </source>
</reference>
<sequence length="450" mass="49877">MKLSISLAAALLTTVAVSSCSGNGQAGSQVINDTNTPLHLLQPDYKIPYGVPAKEDIKADLDRILAFLETATPAVVTEDGKLQQGSFRLASYEWGVTYSAMLKAGEVTGDQAFTDYTVSRHSFLAEQAPKWTEIAEAGGEIDGQMRQVVAPKVLDDAGAVCVSMIRDMVIHPELGLRSIIDHYMEVIENEYRLDDGTLARNRPLPNAVWLDDMFMGVPAMAWYGKMTGDSRYFDEAVEQIRLFKQKMWVPEKKLFRHGWVESMDEHPAFHWGRANGWAILTLCEVLDALPENHPARPELLDLYRQHVSGLHALQSSEGFWHQLLDRNDSYLETSATAIFAYCFAHGINEGWIDAQTYGPSVCLAWNAVSTMIDDEGKVNGTCVGTGMGFDPAFYYYRPVSAYAAHGYGPVVFAGAEVIRLLENTYPRLNDSAVQFYDTDMSGKGAIFAVE</sequence>
<gene>
    <name evidence="3" type="ORF">IAC35_03710</name>
</gene>
<reference evidence="3" key="2">
    <citation type="journal article" date="2021" name="PeerJ">
        <title>Extensive microbial diversity within the chicken gut microbiome revealed by metagenomics and culture.</title>
        <authorList>
            <person name="Gilroy R."/>
            <person name="Ravi A."/>
            <person name="Getino M."/>
            <person name="Pursley I."/>
            <person name="Horton D.L."/>
            <person name="Alikhan N.F."/>
            <person name="Baker D."/>
            <person name="Gharbi K."/>
            <person name="Hall N."/>
            <person name="Watson M."/>
            <person name="Adriaenssens E.M."/>
            <person name="Foster-Nyarko E."/>
            <person name="Jarju S."/>
            <person name="Secka A."/>
            <person name="Antonio M."/>
            <person name="Oren A."/>
            <person name="Chaudhuri R.R."/>
            <person name="La Ragione R."/>
            <person name="Hildebrand F."/>
            <person name="Pallen M.J."/>
        </authorList>
    </citation>
    <scope>NUCLEOTIDE SEQUENCE</scope>
    <source>
        <strain evidence="3">ChiHecec2B26-709</strain>
    </source>
</reference>
<proteinExistence type="predicted"/>
<dbReference type="InterPro" id="IPR052043">
    <property type="entry name" value="PolySaccharide_Degr_Enz"/>
</dbReference>
<comment type="caution">
    <text evidence="3">The sequence shown here is derived from an EMBL/GenBank/DDBJ whole genome shotgun (WGS) entry which is preliminary data.</text>
</comment>
<dbReference type="InterPro" id="IPR012341">
    <property type="entry name" value="6hp_glycosidase-like_sf"/>
</dbReference>
<evidence type="ECO:0000313" key="4">
    <source>
        <dbReference type="Proteomes" id="UP000886881"/>
    </source>
</evidence>
<dbReference type="InterPro" id="IPR010905">
    <property type="entry name" value="Glyco_hydro_88"/>
</dbReference>
<dbReference type="PANTHER" id="PTHR33886">
    <property type="entry name" value="UNSATURATED RHAMNOGALACTURONAN HYDROLASE (EUROFUNG)"/>
    <property type="match status" value="1"/>
</dbReference>
<dbReference type="AlphaFoldDB" id="A0A9D1GMZ5"/>
<keyword evidence="1 3" id="KW-0378">Hydrolase</keyword>
<evidence type="ECO:0000256" key="2">
    <source>
        <dbReference type="SAM" id="SignalP"/>
    </source>
</evidence>
<feature type="chain" id="PRO_5038985593" evidence="2">
    <location>
        <begin position="27"/>
        <end position="450"/>
    </location>
</feature>
<accession>A0A9D1GMZ5</accession>
<name>A0A9D1GMZ5_9BACT</name>
<dbReference type="SUPFAM" id="SSF48208">
    <property type="entry name" value="Six-hairpin glycosidases"/>
    <property type="match status" value="1"/>
</dbReference>